<dbReference type="RefSeq" id="WP_111744781.1">
    <property type="nucleotide sequence ID" value="NZ_JBHSQY010000001.1"/>
</dbReference>
<dbReference type="PANTHER" id="PTHR43581:SF4">
    <property type="entry name" value="ATP_GTP PHOSPHATASE"/>
    <property type="match status" value="1"/>
</dbReference>
<feature type="domain" description="Endonuclease GajA/Old nuclease/RecF-like AAA" evidence="1">
    <location>
        <begin position="1"/>
        <end position="99"/>
    </location>
</feature>
<dbReference type="InterPro" id="IPR027417">
    <property type="entry name" value="P-loop_NTPase"/>
</dbReference>
<reference evidence="3 4" key="1">
    <citation type="journal article" date="2018" name="Front. Microbiol.">
        <title>Description and Comparative Genomics of Macrococcus caseolyticus subsp. hominis subsp. nov., Macrococcus goetzii sp. nov., Macrococcus epidermidis sp. nov., and Macrococcus bohemicus sp. nov., Novel Macrococci From Human Clinical Material With Virulence Potential and Suspected Uptake of Foreign DNA by Natural Transformation.</title>
        <authorList>
            <person name="Maslanova I."/>
            <person name="Wertheimer Z."/>
            <person name="Sedlacek I."/>
            <person name="Svec P."/>
            <person name="Indrakova A."/>
            <person name="Kovarovic V."/>
            <person name="Schumann P."/>
            <person name="Sproer C."/>
            <person name="Kralova S."/>
            <person name="Sedo O."/>
            <person name="Kristofova L."/>
            <person name="Vrbovska V."/>
            <person name="Fuzik T."/>
            <person name="Petras P."/>
            <person name="Zdrahal Z."/>
            <person name="Ruzickova V."/>
            <person name="Doskar J."/>
            <person name="Pantucek R."/>
        </authorList>
    </citation>
    <scope>NUCLEOTIDE SEQUENCE [LARGE SCALE GENOMIC DNA]</scope>
    <source>
        <strain evidence="3 4">03/115</strain>
    </source>
</reference>
<dbReference type="CDD" id="cd01026">
    <property type="entry name" value="TOPRIM_OLD"/>
    <property type="match status" value="1"/>
</dbReference>
<dbReference type="EMBL" id="PZJG01000001">
    <property type="protein sequence ID" value="RAK50236.1"/>
    <property type="molecule type" value="Genomic_DNA"/>
</dbReference>
<dbReference type="Gene3D" id="3.40.50.300">
    <property type="entry name" value="P-loop containing nucleotide triphosphate hydrolases"/>
    <property type="match status" value="1"/>
</dbReference>
<name>A0A328A7H2_9STAP</name>
<accession>A0A328A7H2</accession>
<gene>
    <name evidence="3" type="ORF">BHX94_01875</name>
</gene>
<evidence type="ECO:0000313" key="4">
    <source>
        <dbReference type="Proteomes" id="UP000249579"/>
    </source>
</evidence>
<dbReference type="PANTHER" id="PTHR43581">
    <property type="entry name" value="ATP/GTP PHOSPHATASE"/>
    <property type="match status" value="1"/>
</dbReference>
<dbReference type="AlphaFoldDB" id="A0A328A7H2"/>
<evidence type="ECO:0000313" key="3">
    <source>
        <dbReference type="EMBL" id="RAK50236.1"/>
    </source>
</evidence>
<dbReference type="Proteomes" id="UP000249579">
    <property type="component" value="Unassembled WGS sequence"/>
</dbReference>
<evidence type="ECO:0000259" key="1">
    <source>
        <dbReference type="Pfam" id="PF13175"/>
    </source>
</evidence>
<feature type="domain" description="OLD protein-like TOPRIM" evidence="2">
    <location>
        <begin position="372"/>
        <end position="437"/>
    </location>
</feature>
<dbReference type="OrthoDB" id="308933at2"/>
<evidence type="ECO:0000259" key="2">
    <source>
        <dbReference type="Pfam" id="PF20469"/>
    </source>
</evidence>
<dbReference type="InterPro" id="IPR041685">
    <property type="entry name" value="AAA_GajA/Old/RecF-like"/>
</dbReference>
<proteinExistence type="predicted"/>
<dbReference type="InterPro" id="IPR051396">
    <property type="entry name" value="Bact_Antivir_Def_Nuclease"/>
</dbReference>
<comment type="caution">
    <text evidence="3">The sequence shown here is derived from an EMBL/GenBank/DDBJ whole genome shotgun (WGS) entry which is preliminary data.</text>
</comment>
<dbReference type="Pfam" id="PF13175">
    <property type="entry name" value="AAA_15"/>
    <property type="match status" value="2"/>
</dbReference>
<dbReference type="InterPro" id="IPR034139">
    <property type="entry name" value="TOPRIM_OLD"/>
</dbReference>
<feature type="domain" description="Endonuclease GajA/Old nuclease/RecF-like AAA" evidence="1">
    <location>
        <begin position="181"/>
        <end position="330"/>
    </location>
</feature>
<dbReference type="Pfam" id="PF20469">
    <property type="entry name" value="OLD-like_TOPRIM"/>
    <property type="match status" value="1"/>
</dbReference>
<dbReference type="SUPFAM" id="SSF52540">
    <property type="entry name" value="P-loop containing nucleoside triphosphate hydrolases"/>
    <property type="match status" value="1"/>
</dbReference>
<sequence length="541" mass="62601">MRIKKILIRNYKLFRDVGFNVNQGYNIFVGNNGSGKSTLLEILQIVLSGKLNNYSFDRQLKVSFFNFQVRKEFKQLLEQKKDIEELPKIIIEVYFDNEKTDSDLKGTNNLLGEDCPGIQMSVNFNPIYADAFKEMLEAEQIYDIPVEFYEVNWTYFSGDPVIFRTLPFKTSLLDTTKKDYSNSVNKFVNLSVAEHLTDEEKTSLARSYRKMKFEFNTNESVVSLNERIEKNVRLDNKKIKFGIKDEVLDAWKSEVSMDIEEIPFEDIGFGSQNLIKMELVLNEESQKSNFILFEEPENNLSFSNMSKLISKIKSDKSKQVFISTHSSFVANKIGLENIILLHEGHINSLNEVNTETMDFFMKLPGYNTLRFLLAHKVILVEGPTEELIIQKAYLDMYDKLPIEDGTDVISVDSLAFKRYCDLAVLVTKDIAIVTDNDGSIDENINEKYKEYTDHYDFIKIFHEKDESLYSLEPSMYQANAKNEGTLSNFEMAISKSGSMKNKSKEKVIKFMENNKAEWGLRVFDYSGTVEYPEYIINAIKK</sequence>
<protein>
    <submittedName>
        <fullName evidence="3">Uncharacterized protein</fullName>
    </submittedName>
</protein>
<organism evidence="3 4">
    <name type="scientific">Macrococcoides bohemicum</name>
    <dbReference type="NCBI Taxonomy" id="1903056"/>
    <lineage>
        <taxon>Bacteria</taxon>
        <taxon>Bacillati</taxon>
        <taxon>Bacillota</taxon>
        <taxon>Bacilli</taxon>
        <taxon>Bacillales</taxon>
        <taxon>Staphylococcaceae</taxon>
        <taxon>Macrococcoides</taxon>
    </lineage>
</organism>